<reference evidence="3 4" key="1">
    <citation type="journal article" date="2007" name="Genome Biol.">
        <title>Interrupted coding sequences in Mycobacterium smegmatis: authentic mutations or sequencing errors?</title>
        <authorList>
            <person name="Deshayes C."/>
            <person name="Perrodou E."/>
            <person name="Gallien S."/>
            <person name="Euphrasie D."/>
            <person name="Schaeffer C."/>
            <person name="Van-Dorsselaer A."/>
            <person name="Poch O."/>
            <person name="Lecompte O."/>
            <person name="Reyrat J.M."/>
        </authorList>
    </citation>
    <scope>NUCLEOTIDE SEQUENCE [LARGE SCALE GENOMIC DNA]</scope>
    <source>
        <strain evidence="4">ATCC 700084 / mc(2)155</strain>
    </source>
</reference>
<feature type="region of interest" description="Disordered" evidence="1">
    <location>
        <begin position="1"/>
        <end position="21"/>
    </location>
</feature>
<dbReference type="PATRIC" id="fig|246196.56.peg.2530"/>
<evidence type="ECO:0000313" key="4">
    <source>
        <dbReference type="Proteomes" id="UP000006158"/>
    </source>
</evidence>
<name>I7FJM1_MYCS2</name>
<evidence type="ECO:0000313" key="3">
    <source>
        <dbReference type="EMBL" id="AFP38938.1"/>
    </source>
</evidence>
<dbReference type="Pfam" id="PF02627">
    <property type="entry name" value="CMD"/>
    <property type="match status" value="1"/>
</dbReference>
<protein>
    <recommendedName>
        <fullName evidence="2">Carboxymuconolactone decarboxylase-like domain-containing protein</fullName>
    </recommendedName>
</protein>
<organism evidence="3 4">
    <name type="scientific">Mycolicibacterium smegmatis (strain ATCC 700084 / mc(2)155)</name>
    <name type="common">Mycobacterium smegmatis</name>
    <dbReference type="NCBI Taxonomy" id="246196"/>
    <lineage>
        <taxon>Bacteria</taxon>
        <taxon>Bacillati</taxon>
        <taxon>Actinomycetota</taxon>
        <taxon>Actinomycetes</taxon>
        <taxon>Mycobacteriales</taxon>
        <taxon>Mycobacteriaceae</taxon>
        <taxon>Mycolicibacterium</taxon>
    </lineage>
</organism>
<accession>I7FJM1</accession>
<evidence type="ECO:0000256" key="1">
    <source>
        <dbReference type="SAM" id="MobiDB-lite"/>
    </source>
</evidence>
<feature type="compositionally biased region" description="Polar residues" evidence="1">
    <location>
        <begin position="1"/>
        <end position="15"/>
    </location>
</feature>
<dbReference type="InterPro" id="IPR029032">
    <property type="entry name" value="AhpD-like"/>
</dbReference>
<dbReference type="GO" id="GO:0051920">
    <property type="term" value="F:peroxiredoxin activity"/>
    <property type="evidence" value="ECO:0007669"/>
    <property type="project" value="InterPro"/>
</dbReference>
<sequence length="154" mass="16475">MSTNARTSERNNVPDTDNAPGESEALEYVNQMARARGYVLPYHKLMARADLDVLKAANGLVSAAYTRQRRLDKATKELIFITSLTVLKASPGHIAGHIRVALDLGVSPEEVLEAIEIALPEAGVVAFQHGFEVWADVVGATGIEPTVEVHGSAG</sequence>
<dbReference type="SUPFAM" id="SSF69118">
    <property type="entry name" value="AhpD-like"/>
    <property type="match status" value="1"/>
</dbReference>
<dbReference type="EMBL" id="CP001663">
    <property type="protein sequence ID" value="AFP38938.1"/>
    <property type="molecule type" value="Genomic_DNA"/>
</dbReference>
<dbReference type="Proteomes" id="UP000006158">
    <property type="component" value="Chromosome"/>
</dbReference>
<dbReference type="InterPro" id="IPR003779">
    <property type="entry name" value="CMD-like"/>
</dbReference>
<proteinExistence type="predicted"/>
<feature type="domain" description="Carboxymuconolactone decarboxylase-like" evidence="2">
    <location>
        <begin position="53"/>
        <end position="135"/>
    </location>
</feature>
<dbReference type="AlphaFoldDB" id="I7FJM1"/>
<reference evidence="3 4" key="2">
    <citation type="journal article" date="2009" name="Genome Res.">
        <title>Ortho-proteogenomics: multiple proteomes investigation through orthology and a new MS-based protocol.</title>
        <authorList>
            <person name="Gallien S."/>
            <person name="Perrodou E."/>
            <person name="Carapito C."/>
            <person name="Deshayes C."/>
            <person name="Reyrat J.M."/>
            <person name="Van Dorsselaer A."/>
            <person name="Poch O."/>
            <person name="Schaeffer C."/>
            <person name="Lecompte O."/>
        </authorList>
    </citation>
    <scope>NUCLEOTIDE SEQUENCE [LARGE SCALE GENOMIC DNA]</scope>
    <source>
        <strain evidence="4">ATCC 700084 / mc(2)155</strain>
    </source>
</reference>
<dbReference type="KEGG" id="msg:MSMEI_2470"/>
<evidence type="ECO:0000259" key="2">
    <source>
        <dbReference type="Pfam" id="PF02627"/>
    </source>
</evidence>
<gene>
    <name evidence="3" type="ordered locus">MSMEI_2470</name>
</gene>
<dbReference type="Gene3D" id="1.20.1290.10">
    <property type="entry name" value="AhpD-like"/>
    <property type="match status" value="1"/>
</dbReference>